<feature type="coiled-coil region" evidence="1">
    <location>
        <begin position="253"/>
        <end position="329"/>
    </location>
</feature>
<protein>
    <submittedName>
        <fullName evidence="3">Uncharacterized protein</fullName>
    </submittedName>
</protein>
<dbReference type="GO" id="GO:0005856">
    <property type="term" value="C:cytoskeleton"/>
    <property type="evidence" value="ECO:0007669"/>
    <property type="project" value="TreeGrafter"/>
</dbReference>
<feature type="compositionally biased region" description="Basic and acidic residues" evidence="2">
    <location>
        <begin position="192"/>
        <end position="204"/>
    </location>
</feature>
<dbReference type="OMA" id="NEHQPME"/>
<reference evidence="3 4" key="1">
    <citation type="submission" date="2016-10" db="EMBL/GenBank/DDBJ databases">
        <title>Genome sequence of the basidiomycete white-rot fungus Trametes pubescens.</title>
        <authorList>
            <person name="Makela M.R."/>
            <person name="Granchi Z."/>
            <person name="Peng M."/>
            <person name="De Vries R.P."/>
            <person name="Grigoriev I."/>
            <person name="Riley R."/>
            <person name="Hilden K."/>
        </authorList>
    </citation>
    <scope>NUCLEOTIDE SEQUENCE [LARGE SCALE GENOMIC DNA]</scope>
    <source>
        <strain evidence="3 4">FBCC735</strain>
    </source>
</reference>
<accession>A0A1M2V2N3</accession>
<feature type="coiled-coil region" evidence="1">
    <location>
        <begin position="503"/>
        <end position="530"/>
    </location>
</feature>
<dbReference type="GO" id="GO:0005200">
    <property type="term" value="F:structural constituent of cytoskeleton"/>
    <property type="evidence" value="ECO:0007669"/>
    <property type="project" value="TreeGrafter"/>
</dbReference>
<dbReference type="PANTHER" id="PTHR47357:SF1">
    <property type="entry name" value="SPINDLE POLE BODY COMPONENT 110"/>
    <property type="match status" value="1"/>
</dbReference>
<feature type="compositionally biased region" description="Polar residues" evidence="2">
    <location>
        <begin position="132"/>
        <end position="142"/>
    </location>
</feature>
<gene>
    <name evidence="3" type="ORF">TRAPUB_7693</name>
</gene>
<dbReference type="EMBL" id="MNAD01001717">
    <property type="protein sequence ID" value="OJT01861.1"/>
    <property type="molecule type" value="Genomic_DNA"/>
</dbReference>
<evidence type="ECO:0000313" key="3">
    <source>
        <dbReference type="EMBL" id="OJT01861.1"/>
    </source>
</evidence>
<organism evidence="3 4">
    <name type="scientific">Trametes pubescens</name>
    <name type="common">White-rot fungus</name>
    <dbReference type="NCBI Taxonomy" id="154538"/>
    <lineage>
        <taxon>Eukaryota</taxon>
        <taxon>Fungi</taxon>
        <taxon>Dikarya</taxon>
        <taxon>Basidiomycota</taxon>
        <taxon>Agaricomycotina</taxon>
        <taxon>Agaricomycetes</taxon>
        <taxon>Polyporales</taxon>
        <taxon>Polyporaceae</taxon>
        <taxon>Trametes</taxon>
    </lineage>
</organism>
<comment type="caution">
    <text evidence="3">The sequence shown here is derived from an EMBL/GenBank/DDBJ whole genome shotgun (WGS) entry which is preliminary data.</text>
</comment>
<dbReference type="Proteomes" id="UP000184267">
    <property type="component" value="Unassembled WGS sequence"/>
</dbReference>
<evidence type="ECO:0000256" key="2">
    <source>
        <dbReference type="SAM" id="MobiDB-lite"/>
    </source>
</evidence>
<evidence type="ECO:0000256" key="1">
    <source>
        <dbReference type="SAM" id="Coils"/>
    </source>
</evidence>
<feature type="region of interest" description="Disordered" evidence="2">
    <location>
        <begin position="109"/>
        <end position="227"/>
    </location>
</feature>
<feature type="compositionally biased region" description="Basic and acidic residues" evidence="2">
    <location>
        <begin position="419"/>
        <end position="440"/>
    </location>
</feature>
<dbReference type="AlphaFoldDB" id="A0A1M2V2N3"/>
<dbReference type="PANTHER" id="PTHR47357">
    <property type="entry name" value="COP1-INTERACTIVE PROTEIN 1"/>
    <property type="match status" value="1"/>
</dbReference>
<sequence>MGLSIRFAEVVEKLSKDPTFTEHSLQKNKALIDLKVYRAKNTTKKEVLYDENAELQDKLDKCEETVARLNRVIESFSTTVEERDAARQERNAALETLCSLRATLQMTPAKSTRNEHQPMEVDTDEGALTRTPPVSTQSSGHSLQRVPTVPDIAIAGPSTPRRNTTAQLLTPPPTEAQSRRRLTRTSVSLSYRDFEEQPEGRPMHSSEQPQAHGAPSEASGSHTQLGATVPSAGVFDIGKESFADVQLRMARLADQTAQKVEDLEQQVAVAKEQAVVLEERVQAAQQKAAAADAAKAVSEDRVRTLLDDIAQHNQQVADYERRLKQSKAECLEQSLLTHEARAEVAHMRQNHAALHRRLVQAVEQSGKVSTLANVRIAELSVEVIDGLNILYQVGQRAQGFVHGIVAGAASLAQNIAGQEQERDRRDQERDQRDQERDRKEKELAEQLAAAKANAYAIGQRLVAETKEQERLAWEFHTLKNEIGQHQRALADSMRRFTLSEARREEQMLECHEARAEVAHLRRRMAALSSQIVRIVDANAGVLTFANTRIAELTAEVVDRLDSLIKLKVVGQHFTEWVSENVGSFTQKMGEHVSAAPCLS</sequence>
<evidence type="ECO:0000313" key="4">
    <source>
        <dbReference type="Proteomes" id="UP000184267"/>
    </source>
</evidence>
<keyword evidence="1" id="KW-0175">Coiled coil</keyword>
<feature type="region of interest" description="Disordered" evidence="2">
    <location>
        <begin position="415"/>
        <end position="440"/>
    </location>
</feature>
<keyword evidence="4" id="KW-1185">Reference proteome</keyword>
<name>A0A1M2V2N3_TRAPU</name>
<proteinExistence type="predicted"/>
<dbReference type="OrthoDB" id="10459468at2759"/>
<feature type="coiled-coil region" evidence="1">
    <location>
        <begin position="45"/>
        <end position="72"/>
    </location>
</feature>